<protein>
    <submittedName>
        <fullName evidence="3">Uncharacterized protein</fullName>
    </submittedName>
</protein>
<dbReference type="AlphaFoldDB" id="A0A0S6VRG9"/>
<evidence type="ECO:0000313" key="4">
    <source>
        <dbReference type="Proteomes" id="UP000030700"/>
    </source>
</evidence>
<gene>
    <name evidence="3" type="ORF">U14_01154</name>
</gene>
<keyword evidence="4" id="KW-1185">Reference proteome</keyword>
<sequence>MKITKKSAKNGTMQRVIFNGAMALFAIGMLTMTGCSDSDSSDSSNTLTSTSAGTTSSTTTAAYKQSGGSESQSNQTYTASNTDESAVYVTNSGQFTLTNSTIITTGNTSSQDNSSFYGLNAAVLAESGSAITLSNSTISTTGTGANGAFATGSGSSVALSNVTITATGDGGHGVMATQGGSVTLTEVNIATTGASSAPIATDRGSGTITMTGGSMKASGQNSPCIYSTGVITVSNSACATDGSETAVIEGGNSISLTNTTLSSSKDGKWGVMIYQSMSGDAEGTQGTFEITGGSLAYTGSNGPLFYVTNSTGIITLNSVSVTAASGTLLNASAGNWGASGSNGGTAIFTANGQALSGNFVADNLSAMTISLKNGSSLTGAINADNAAKTASLTLDSSSTWNVTADSYLTCLNNSGSINSNGHTVLYNSSACSTLGGKTYALNGGGSLKPIN</sequence>
<dbReference type="EMBL" id="DF820455">
    <property type="protein sequence ID" value="GAK49930.1"/>
    <property type="molecule type" value="Genomic_DNA"/>
</dbReference>
<dbReference type="InterPro" id="IPR011050">
    <property type="entry name" value="Pectin_lyase_fold/virulence"/>
</dbReference>
<evidence type="ECO:0000256" key="1">
    <source>
        <dbReference type="SAM" id="MobiDB-lite"/>
    </source>
</evidence>
<dbReference type="HOGENOM" id="CLU_031112_0_0_0"/>
<dbReference type="Proteomes" id="UP000030700">
    <property type="component" value="Unassembled WGS sequence"/>
</dbReference>
<evidence type="ECO:0000313" key="3">
    <source>
        <dbReference type="EMBL" id="GAK49930.1"/>
    </source>
</evidence>
<feature type="compositionally biased region" description="Low complexity" evidence="1">
    <location>
        <begin position="38"/>
        <end position="62"/>
    </location>
</feature>
<keyword evidence="2" id="KW-0812">Transmembrane</keyword>
<evidence type="ECO:0000256" key="2">
    <source>
        <dbReference type="SAM" id="Phobius"/>
    </source>
</evidence>
<dbReference type="SUPFAM" id="SSF51126">
    <property type="entry name" value="Pectin lyase-like"/>
    <property type="match status" value="1"/>
</dbReference>
<feature type="transmembrane region" description="Helical" evidence="2">
    <location>
        <begin position="16"/>
        <end position="34"/>
    </location>
</feature>
<accession>A0A0S6VRG9</accession>
<organism evidence="3">
    <name type="scientific">Candidatus Moduliflexus flocculans</name>
    <dbReference type="NCBI Taxonomy" id="1499966"/>
    <lineage>
        <taxon>Bacteria</taxon>
        <taxon>Candidatus Moduliflexota</taxon>
        <taxon>Candidatus Moduliflexia</taxon>
        <taxon>Candidatus Moduliflexales</taxon>
        <taxon>Candidatus Moduliflexaceae</taxon>
    </lineage>
</organism>
<dbReference type="STRING" id="1499966.U14_01154"/>
<reference evidence="3" key="1">
    <citation type="journal article" date="2015" name="PeerJ">
        <title>First genomic representation of candidate bacterial phylum KSB3 points to enhanced environmental sensing as a trigger of wastewater bulking.</title>
        <authorList>
            <person name="Sekiguchi Y."/>
            <person name="Ohashi A."/>
            <person name="Parks D.H."/>
            <person name="Yamauchi T."/>
            <person name="Tyson G.W."/>
            <person name="Hugenholtz P."/>
        </authorList>
    </citation>
    <scope>NUCLEOTIDE SEQUENCE [LARGE SCALE GENOMIC DNA]</scope>
</reference>
<proteinExistence type="predicted"/>
<dbReference type="PROSITE" id="PS51257">
    <property type="entry name" value="PROKAR_LIPOPROTEIN"/>
    <property type="match status" value="1"/>
</dbReference>
<keyword evidence="2" id="KW-0472">Membrane</keyword>
<dbReference type="Gene3D" id="2.160.20.20">
    <property type="match status" value="1"/>
</dbReference>
<feature type="region of interest" description="Disordered" evidence="1">
    <location>
        <begin position="38"/>
        <end position="79"/>
    </location>
</feature>
<feature type="compositionally biased region" description="Polar residues" evidence="1">
    <location>
        <begin position="66"/>
        <end position="79"/>
    </location>
</feature>
<keyword evidence="2" id="KW-1133">Transmembrane helix</keyword>
<dbReference type="InterPro" id="IPR012332">
    <property type="entry name" value="Autotransporter_pectin_lyase_C"/>
</dbReference>
<name>A0A0S6VRG9_9BACT</name>